<dbReference type="SUPFAM" id="SSF55205">
    <property type="entry name" value="EPT/RTPC-like"/>
    <property type="match status" value="1"/>
</dbReference>
<dbReference type="InterPro" id="IPR001986">
    <property type="entry name" value="Enolpyruvate_Tfrase_dom"/>
</dbReference>
<evidence type="ECO:0000256" key="4">
    <source>
        <dbReference type="ARBA" id="ARBA00022618"/>
    </source>
</evidence>
<dbReference type="EC" id="2.5.1.7" evidence="12"/>
<dbReference type="InterPro" id="IPR005750">
    <property type="entry name" value="UDP_GlcNAc_COvinyl_MurA"/>
</dbReference>
<feature type="binding site" evidence="12">
    <location>
        <position position="97"/>
    </location>
    <ligand>
        <name>UDP-N-acetyl-alpha-D-glucosamine</name>
        <dbReference type="ChEBI" id="CHEBI:57705"/>
    </ligand>
</feature>
<feature type="active site" description="Proton donor" evidence="12">
    <location>
        <position position="121"/>
    </location>
</feature>
<feature type="binding site" evidence="12">
    <location>
        <position position="312"/>
    </location>
    <ligand>
        <name>UDP-N-acetyl-alpha-D-glucosamine</name>
        <dbReference type="ChEBI" id="CHEBI:57705"/>
    </ligand>
</feature>
<dbReference type="Gene3D" id="3.65.10.10">
    <property type="entry name" value="Enolpyruvate transferase domain"/>
    <property type="match status" value="2"/>
</dbReference>
<dbReference type="GO" id="GO:0071555">
    <property type="term" value="P:cell wall organization"/>
    <property type="evidence" value="ECO:0007669"/>
    <property type="project" value="UniProtKB-KW"/>
</dbReference>
<feature type="binding site" evidence="12">
    <location>
        <position position="334"/>
    </location>
    <ligand>
        <name>UDP-N-acetyl-alpha-D-glucosamine</name>
        <dbReference type="ChEBI" id="CHEBI:57705"/>
    </ligand>
</feature>
<keyword evidence="3 12" id="KW-0963">Cytoplasm</keyword>
<evidence type="ECO:0000256" key="3">
    <source>
        <dbReference type="ARBA" id="ARBA00022490"/>
    </source>
</evidence>
<dbReference type="InterPro" id="IPR036968">
    <property type="entry name" value="Enolpyruvate_Tfrase_sf"/>
</dbReference>
<organism evidence="14 15">
    <name type="scientific">Candidatus Taylorbacteria bacterium CG10_big_fil_rev_8_21_14_0_10_41_48</name>
    <dbReference type="NCBI Taxonomy" id="1975024"/>
    <lineage>
        <taxon>Bacteria</taxon>
        <taxon>Candidatus Tayloriibacteriota</taxon>
    </lineage>
</organism>
<dbReference type="GO" id="GO:0019277">
    <property type="term" value="P:UDP-N-acetylgalactosamine biosynthetic process"/>
    <property type="evidence" value="ECO:0007669"/>
    <property type="project" value="InterPro"/>
</dbReference>
<evidence type="ECO:0000256" key="7">
    <source>
        <dbReference type="ARBA" id="ARBA00022984"/>
    </source>
</evidence>
<feature type="binding site" evidence="12">
    <location>
        <begin position="126"/>
        <end position="130"/>
    </location>
    <ligand>
        <name>UDP-N-acetyl-alpha-D-glucosamine</name>
        <dbReference type="ChEBI" id="CHEBI:57705"/>
    </ligand>
</feature>
<dbReference type="Pfam" id="PF00275">
    <property type="entry name" value="EPSP_synthase"/>
    <property type="match status" value="1"/>
</dbReference>
<evidence type="ECO:0000256" key="11">
    <source>
        <dbReference type="ARBA" id="ARBA00047527"/>
    </source>
</evidence>
<evidence type="ECO:0000256" key="5">
    <source>
        <dbReference type="ARBA" id="ARBA00022679"/>
    </source>
</evidence>
<feature type="modified residue" description="2-(S-cysteinyl)pyruvic acid O-phosphothioketal" evidence="12">
    <location>
        <position position="121"/>
    </location>
</feature>
<dbReference type="CDD" id="cd01555">
    <property type="entry name" value="UdpNAET"/>
    <property type="match status" value="1"/>
</dbReference>
<evidence type="ECO:0000256" key="10">
    <source>
        <dbReference type="ARBA" id="ARBA00038367"/>
    </source>
</evidence>
<evidence type="ECO:0000256" key="6">
    <source>
        <dbReference type="ARBA" id="ARBA00022960"/>
    </source>
</evidence>
<comment type="function">
    <text evidence="12">Cell wall formation. Adds enolpyruvyl to UDP-N-acetylglucosamine.</text>
</comment>
<dbReference type="NCBIfam" id="TIGR01072">
    <property type="entry name" value="murA"/>
    <property type="match status" value="1"/>
</dbReference>
<dbReference type="Proteomes" id="UP000228700">
    <property type="component" value="Unassembled WGS sequence"/>
</dbReference>
<keyword evidence="7 12" id="KW-0573">Peptidoglycan synthesis</keyword>
<evidence type="ECO:0000256" key="8">
    <source>
        <dbReference type="ARBA" id="ARBA00023306"/>
    </source>
</evidence>
<dbReference type="InterPro" id="IPR050068">
    <property type="entry name" value="MurA_subfamily"/>
</dbReference>
<sequence length="424" mass="45224">MTQDFFRIQGLGGSNKLSGEISVGGAKNAALKVMASAVLFNDHVDITNIPEIEDVNRMSELLEGIGITVGVSKNRRLLTLPKILDTTLPDGPARSMRSSIVLTGPLLARMGRVTFPNPGGCSLGDRPIDLFIDGFKRFGATVSAEGETYVAEAPQGLIGMNFFFKVQSHTGTETLMMAATLAKGRTILKNCALEPEIKSLADFLNTCGAHITGAGTSTIIIDGVQSLSSGTNVYQTMPDRIETGSFMILGALAGEKITIKGCVPEHVEIITEILRTAGAKIEIGKDTITVFGANTLSSVNVRTHEYPGLPTDLQAPIAVLLTQADGESALFETIYEGRLGYTSDLTFMGAHITPQDTHRVLIKGPAKLSGKKVKAPDLRAGMAFVIAGIIAEGESIIENAYVIDRGYENLTERLTSIGVNIRRN</sequence>
<protein>
    <recommendedName>
        <fullName evidence="12">UDP-N-acetylglucosamine 1-carboxyvinyltransferase</fullName>
        <ecNumber evidence="12">2.5.1.7</ecNumber>
    </recommendedName>
    <alternativeName>
        <fullName evidence="12">Enoylpyruvate transferase</fullName>
    </alternativeName>
    <alternativeName>
        <fullName evidence="12">UDP-N-acetylglucosamine enolpyruvyl transferase</fullName>
        <shortName evidence="12">EPT</shortName>
    </alternativeName>
</protein>
<comment type="similarity">
    <text evidence="10 12">Belongs to the EPSP synthase family. MurA subfamily.</text>
</comment>
<evidence type="ECO:0000313" key="14">
    <source>
        <dbReference type="EMBL" id="PJE74073.1"/>
    </source>
</evidence>
<keyword evidence="8 12" id="KW-0131">Cell cycle</keyword>
<comment type="catalytic activity">
    <reaction evidence="11 12">
        <text>phosphoenolpyruvate + UDP-N-acetyl-alpha-D-glucosamine = UDP-N-acetyl-3-O-(1-carboxyvinyl)-alpha-D-glucosamine + phosphate</text>
        <dbReference type="Rhea" id="RHEA:18681"/>
        <dbReference type="ChEBI" id="CHEBI:43474"/>
        <dbReference type="ChEBI" id="CHEBI:57705"/>
        <dbReference type="ChEBI" id="CHEBI:58702"/>
        <dbReference type="ChEBI" id="CHEBI:68483"/>
        <dbReference type="EC" id="2.5.1.7"/>
    </reaction>
</comment>
<evidence type="ECO:0000313" key="15">
    <source>
        <dbReference type="Proteomes" id="UP000228700"/>
    </source>
</evidence>
<gene>
    <name evidence="12 14" type="primary">murA</name>
    <name evidence="14" type="ORF">COV01_03165</name>
</gene>
<feature type="domain" description="Enolpyruvate transferase" evidence="13">
    <location>
        <begin position="13"/>
        <end position="414"/>
    </location>
</feature>
<feature type="binding site" evidence="12">
    <location>
        <begin position="27"/>
        <end position="28"/>
    </location>
    <ligand>
        <name>phosphoenolpyruvate</name>
        <dbReference type="ChEBI" id="CHEBI:58702"/>
    </ligand>
</feature>
<evidence type="ECO:0000256" key="9">
    <source>
        <dbReference type="ARBA" id="ARBA00023316"/>
    </source>
</evidence>
<comment type="caution">
    <text evidence="12">Lacks conserved residue(s) required for the propagation of feature annotation.</text>
</comment>
<evidence type="ECO:0000256" key="2">
    <source>
        <dbReference type="ARBA" id="ARBA00004752"/>
    </source>
</evidence>
<keyword evidence="12" id="KW-0670">Pyruvate</keyword>
<reference evidence="15" key="1">
    <citation type="submission" date="2017-09" db="EMBL/GenBank/DDBJ databases">
        <title>Depth-based differentiation of microbial function through sediment-hosted aquifers and enrichment of novel symbionts in the deep terrestrial subsurface.</title>
        <authorList>
            <person name="Probst A.J."/>
            <person name="Ladd B."/>
            <person name="Jarett J.K."/>
            <person name="Geller-Mcgrath D.E."/>
            <person name="Sieber C.M.K."/>
            <person name="Emerson J.B."/>
            <person name="Anantharaman K."/>
            <person name="Thomas B.C."/>
            <person name="Malmstrom R."/>
            <person name="Stieglmeier M."/>
            <person name="Klingl A."/>
            <person name="Woyke T."/>
            <person name="Ryan C.M."/>
            <person name="Banfield J.F."/>
        </authorList>
    </citation>
    <scope>NUCLEOTIDE SEQUENCE [LARGE SCALE GENOMIC DNA]</scope>
</reference>
<keyword evidence="4 12" id="KW-0132">Cell division</keyword>
<keyword evidence="5 12" id="KW-0808">Transferase</keyword>
<dbReference type="GO" id="GO:0005737">
    <property type="term" value="C:cytoplasm"/>
    <property type="evidence" value="ECO:0007669"/>
    <property type="project" value="UniProtKB-SubCell"/>
</dbReference>
<name>A0A2M8LBT1_9BACT</name>
<dbReference type="EMBL" id="PFEQ01000013">
    <property type="protein sequence ID" value="PJE74073.1"/>
    <property type="molecule type" value="Genomic_DNA"/>
</dbReference>
<keyword evidence="9 12" id="KW-0961">Cell wall biogenesis/degradation</keyword>
<keyword evidence="6 12" id="KW-0133">Cell shape</keyword>
<dbReference type="PANTHER" id="PTHR43783">
    <property type="entry name" value="UDP-N-ACETYLGLUCOSAMINE 1-CARBOXYVINYLTRANSFERASE"/>
    <property type="match status" value="1"/>
</dbReference>
<dbReference type="GO" id="GO:0008360">
    <property type="term" value="P:regulation of cell shape"/>
    <property type="evidence" value="ECO:0007669"/>
    <property type="project" value="UniProtKB-KW"/>
</dbReference>
<comment type="pathway">
    <text evidence="2 12">Cell wall biogenesis; peptidoglycan biosynthesis.</text>
</comment>
<dbReference type="PANTHER" id="PTHR43783:SF1">
    <property type="entry name" value="UDP-N-ACETYLGLUCOSAMINE 1-CARBOXYVINYLTRANSFERASE"/>
    <property type="match status" value="1"/>
</dbReference>
<dbReference type="GO" id="GO:0008760">
    <property type="term" value="F:UDP-N-acetylglucosamine 1-carboxyvinyltransferase activity"/>
    <property type="evidence" value="ECO:0007669"/>
    <property type="project" value="UniProtKB-UniRule"/>
</dbReference>
<dbReference type="HAMAP" id="MF_00111">
    <property type="entry name" value="MurA"/>
    <property type="match status" value="1"/>
</dbReference>
<evidence type="ECO:0000259" key="13">
    <source>
        <dbReference type="Pfam" id="PF00275"/>
    </source>
</evidence>
<dbReference type="UniPathway" id="UPA00219"/>
<comment type="caution">
    <text evidence="14">The sequence shown here is derived from an EMBL/GenBank/DDBJ whole genome shotgun (WGS) entry which is preliminary data.</text>
</comment>
<dbReference type="AlphaFoldDB" id="A0A2M8LBT1"/>
<dbReference type="InterPro" id="IPR013792">
    <property type="entry name" value="RNA3'P_cycl/enolpyr_Trfase_a/b"/>
</dbReference>
<dbReference type="GO" id="GO:0009252">
    <property type="term" value="P:peptidoglycan biosynthetic process"/>
    <property type="evidence" value="ECO:0007669"/>
    <property type="project" value="UniProtKB-UniRule"/>
</dbReference>
<evidence type="ECO:0000256" key="1">
    <source>
        <dbReference type="ARBA" id="ARBA00004496"/>
    </source>
</evidence>
<dbReference type="NCBIfam" id="NF006873">
    <property type="entry name" value="PRK09369.1"/>
    <property type="match status" value="1"/>
</dbReference>
<comment type="subcellular location">
    <subcellularLocation>
        <location evidence="1 12">Cytoplasm</location>
    </subcellularLocation>
</comment>
<dbReference type="GO" id="GO:0051301">
    <property type="term" value="P:cell division"/>
    <property type="evidence" value="ECO:0007669"/>
    <property type="project" value="UniProtKB-KW"/>
</dbReference>
<proteinExistence type="inferred from homology"/>
<evidence type="ECO:0000256" key="12">
    <source>
        <dbReference type="HAMAP-Rule" id="MF_00111"/>
    </source>
</evidence>
<accession>A0A2M8LBT1</accession>